<accession>A0A1F6C5F0</accession>
<evidence type="ECO:0000313" key="6">
    <source>
        <dbReference type="EMBL" id="OGG44380.1"/>
    </source>
</evidence>
<evidence type="ECO:0000256" key="4">
    <source>
        <dbReference type="ARBA" id="ARBA00023002"/>
    </source>
</evidence>
<dbReference type="GO" id="GO:0008616">
    <property type="term" value="P:tRNA queuosine(34) biosynthetic process"/>
    <property type="evidence" value="ECO:0007669"/>
    <property type="project" value="UniProtKB-KW"/>
</dbReference>
<dbReference type="InterPro" id="IPR029500">
    <property type="entry name" value="QueF"/>
</dbReference>
<reference evidence="6 7" key="1">
    <citation type="journal article" date="2016" name="Nat. Commun.">
        <title>Thousands of microbial genomes shed light on interconnected biogeochemical processes in an aquifer system.</title>
        <authorList>
            <person name="Anantharaman K."/>
            <person name="Brown C.T."/>
            <person name="Hug L.A."/>
            <person name="Sharon I."/>
            <person name="Castelle C.J."/>
            <person name="Probst A.J."/>
            <person name="Thomas B.C."/>
            <person name="Singh A."/>
            <person name="Wilkins M.J."/>
            <person name="Karaoz U."/>
            <person name="Brodie E.L."/>
            <person name="Williams K.H."/>
            <person name="Hubbard S.S."/>
            <person name="Banfield J.F."/>
        </authorList>
    </citation>
    <scope>NUCLEOTIDE SEQUENCE [LARGE SCALE GENOMIC DNA]</scope>
    <source>
        <strain evidence="7">RIFCSPLOWO2_12_FULL_64_10</strain>
    </source>
</reference>
<dbReference type="HAMAP" id="MF_00817">
    <property type="entry name" value="QueF_type2"/>
    <property type="match status" value="1"/>
</dbReference>
<evidence type="ECO:0000256" key="3">
    <source>
        <dbReference type="ARBA" id="ARBA00022857"/>
    </source>
</evidence>
<dbReference type="Gene3D" id="3.30.1130.10">
    <property type="match status" value="2"/>
</dbReference>
<protein>
    <submittedName>
        <fullName evidence="6">NADPH-dependent 7-cyano-7-deazaguanine reductase QueF</fullName>
    </submittedName>
</protein>
<proteinExistence type="inferred from homology"/>
<organism evidence="6 7">
    <name type="scientific">Handelsmanbacteria sp. (strain RIFCSPLOWO2_12_FULL_64_10)</name>
    <dbReference type="NCBI Taxonomy" id="1817868"/>
    <lineage>
        <taxon>Bacteria</taxon>
        <taxon>Candidatus Handelsmaniibacteriota</taxon>
    </lineage>
</organism>
<dbReference type="InterPro" id="IPR016428">
    <property type="entry name" value="QueF_type2"/>
</dbReference>
<keyword evidence="2" id="KW-0671">Queuosine biosynthesis</keyword>
<dbReference type="InterPro" id="IPR043133">
    <property type="entry name" value="GTP-CH-I_C/QueF"/>
</dbReference>
<dbReference type="GO" id="GO:0033739">
    <property type="term" value="F:preQ1 synthase activity"/>
    <property type="evidence" value="ECO:0007669"/>
    <property type="project" value="InterPro"/>
</dbReference>
<dbReference type="PANTHER" id="PTHR34354:SF1">
    <property type="entry name" value="NADPH-DEPENDENT 7-CYANO-7-DEAZAGUANINE REDUCTASE"/>
    <property type="match status" value="1"/>
</dbReference>
<keyword evidence="3" id="KW-0521">NADP</keyword>
<dbReference type="InterPro" id="IPR050084">
    <property type="entry name" value="NADPH_dep_7-cyano-7-deazaG_red"/>
</dbReference>
<keyword evidence="4" id="KW-0560">Oxidoreductase</keyword>
<evidence type="ECO:0000259" key="5">
    <source>
        <dbReference type="Pfam" id="PF14819"/>
    </source>
</evidence>
<dbReference type="GO" id="GO:0005737">
    <property type="term" value="C:cytoplasm"/>
    <property type="evidence" value="ECO:0007669"/>
    <property type="project" value="InterPro"/>
</dbReference>
<evidence type="ECO:0000313" key="7">
    <source>
        <dbReference type="Proteomes" id="UP000178606"/>
    </source>
</evidence>
<evidence type="ECO:0000256" key="2">
    <source>
        <dbReference type="ARBA" id="ARBA00022785"/>
    </source>
</evidence>
<evidence type="ECO:0000256" key="1">
    <source>
        <dbReference type="ARBA" id="ARBA00022490"/>
    </source>
</evidence>
<keyword evidence="1" id="KW-0963">Cytoplasm</keyword>
<name>A0A1F6C5F0_HANXR</name>
<dbReference type="PIRSF" id="PIRSF004750">
    <property type="entry name" value="Nitrile_oxidored_YqcD_prd"/>
    <property type="match status" value="1"/>
</dbReference>
<sequence>MNSAWSQAPPGRRTGFVSAYTPGLLFPVSRRPKREEVCVPEPLPFRGCDIWNAYELSWLNPGGRPEVAIAEFRVPCDSECLVESKSFKLYLNSFCQSKFPGRDEVEATLAKDLAGATGSEVSVSLFLPEQFSHQRLSGFGGICLDRLSVRIERYTVQPDFLRAGGEVVEEALYSHLLKSNCPVTGQPDWGSVLFHYVGRQIDREGLLKYVVSFREHQEFHEHCVERMFMDILRRCEPERLTVYARYTRRGGLDINPFRSNWEEAPENVRLARQ</sequence>
<dbReference type="Pfam" id="PF14489">
    <property type="entry name" value="QueF"/>
    <property type="match status" value="1"/>
</dbReference>
<dbReference type="NCBIfam" id="TIGR03138">
    <property type="entry name" value="QueF"/>
    <property type="match status" value="1"/>
</dbReference>
<comment type="caution">
    <text evidence="6">The sequence shown here is derived from an EMBL/GenBank/DDBJ whole genome shotgun (WGS) entry which is preliminary data.</text>
</comment>
<feature type="domain" description="NADPH-dependent 7-cyano-7-deazaguanine reductase N-terminal" evidence="5">
    <location>
        <begin position="17"/>
        <end position="125"/>
    </location>
</feature>
<gene>
    <name evidence="6" type="ORF">A3F84_01090</name>
</gene>
<dbReference type="PANTHER" id="PTHR34354">
    <property type="entry name" value="NADPH-DEPENDENT 7-CYANO-7-DEAZAGUANINE REDUCTASE"/>
    <property type="match status" value="1"/>
</dbReference>
<dbReference type="SUPFAM" id="SSF55620">
    <property type="entry name" value="Tetrahydrobiopterin biosynthesis enzymes-like"/>
    <property type="match status" value="1"/>
</dbReference>
<dbReference type="Proteomes" id="UP000178606">
    <property type="component" value="Unassembled WGS sequence"/>
</dbReference>
<dbReference type="EMBL" id="MFKF01000405">
    <property type="protein sequence ID" value="OGG44380.1"/>
    <property type="molecule type" value="Genomic_DNA"/>
</dbReference>
<dbReference type="Pfam" id="PF14819">
    <property type="entry name" value="QueF_N"/>
    <property type="match status" value="1"/>
</dbReference>
<dbReference type="InterPro" id="IPR029139">
    <property type="entry name" value="QueF_N"/>
</dbReference>
<dbReference type="AlphaFoldDB" id="A0A1F6C5F0"/>